<protein>
    <recommendedName>
        <fullName evidence="9">Ribosomal RNA-processing protein 43</fullName>
    </recommendedName>
</protein>
<evidence type="ECO:0000256" key="1">
    <source>
        <dbReference type="ARBA" id="ARBA00004496"/>
    </source>
</evidence>
<proteinExistence type="inferred from homology"/>
<dbReference type="Gene3D" id="3.30.230.70">
    <property type="entry name" value="GHMP Kinase, N-terminal domain"/>
    <property type="match status" value="1"/>
</dbReference>
<keyword evidence="8" id="KW-0539">Nucleus</keyword>
<dbReference type="GO" id="GO:0034473">
    <property type="term" value="P:U1 snRNA 3'-end processing"/>
    <property type="evidence" value="ECO:0007669"/>
    <property type="project" value="TreeGrafter"/>
</dbReference>
<dbReference type="GO" id="GO:0071028">
    <property type="term" value="P:nuclear mRNA surveillance"/>
    <property type="evidence" value="ECO:0007669"/>
    <property type="project" value="TreeGrafter"/>
</dbReference>
<dbReference type="GO" id="GO:0071038">
    <property type="term" value="P:TRAMP-dependent tRNA surveillance pathway"/>
    <property type="evidence" value="ECO:0007669"/>
    <property type="project" value="TreeGrafter"/>
</dbReference>
<reference evidence="12" key="1">
    <citation type="submission" date="2019-10" db="EMBL/GenBank/DDBJ databases">
        <authorList>
            <consortium name="DOE Joint Genome Institute"/>
            <person name="Kuo A."/>
            <person name="Miyauchi S."/>
            <person name="Kiss E."/>
            <person name="Drula E."/>
            <person name="Kohler A."/>
            <person name="Sanchez-Garcia M."/>
            <person name="Andreopoulos B."/>
            <person name="Barry K.W."/>
            <person name="Bonito G."/>
            <person name="Buee M."/>
            <person name="Carver A."/>
            <person name="Chen C."/>
            <person name="Cichocki N."/>
            <person name="Clum A."/>
            <person name="Culley D."/>
            <person name="Crous P.W."/>
            <person name="Fauchery L."/>
            <person name="Girlanda M."/>
            <person name="Hayes R."/>
            <person name="Keri Z."/>
            <person name="LaButti K."/>
            <person name="Lipzen A."/>
            <person name="Lombard V."/>
            <person name="Magnuson J."/>
            <person name="Maillard F."/>
            <person name="Morin E."/>
            <person name="Murat C."/>
            <person name="Nolan M."/>
            <person name="Ohm R."/>
            <person name="Pangilinan J."/>
            <person name="Pereira M."/>
            <person name="Perotto S."/>
            <person name="Peter M."/>
            <person name="Riley R."/>
            <person name="Sitrit Y."/>
            <person name="Stielow B."/>
            <person name="Szollosi G."/>
            <person name="Zifcakova L."/>
            <person name="Stursova M."/>
            <person name="Spatafora J.W."/>
            <person name="Tedersoo L."/>
            <person name="Vaario L.-M."/>
            <person name="Yamada A."/>
            <person name="Yan M."/>
            <person name="Wang P."/>
            <person name="Xu J."/>
            <person name="Bruns T."/>
            <person name="Baldrian P."/>
            <person name="Vilgalys R."/>
            <person name="Henrissat B."/>
            <person name="Grigoriev I.V."/>
            <person name="Hibbett D."/>
            <person name="Nagy L.G."/>
            <person name="Martin F.M."/>
        </authorList>
    </citation>
    <scope>NUCLEOTIDE SEQUENCE</scope>
    <source>
        <strain evidence="12">BED1</strain>
    </source>
</reference>
<dbReference type="GO" id="GO:0005840">
    <property type="term" value="C:ribosome"/>
    <property type="evidence" value="ECO:0007669"/>
    <property type="project" value="UniProtKB-KW"/>
</dbReference>
<keyword evidence="12" id="KW-0689">Ribosomal protein</keyword>
<keyword evidence="6" id="KW-0271">Exosome</keyword>
<dbReference type="GO" id="GO:0005730">
    <property type="term" value="C:nucleolus"/>
    <property type="evidence" value="ECO:0007669"/>
    <property type="project" value="UniProtKB-SubCell"/>
</dbReference>
<accession>A0AAD4BM65</accession>
<dbReference type="GO" id="GO:0071035">
    <property type="term" value="P:nuclear polyadenylation-dependent rRNA catabolic process"/>
    <property type="evidence" value="ECO:0007669"/>
    <property type="project" value="TreeGrafter"/>
</dbReference>
<dbReference type="GO" id="GO:0000177">
    <property type="term" value="C:cytoplasmic exosome (RNase complex)"/>
    <property type="evidence" value="ECO:0007669"/>
    <property type="project" value="TreeGrafter"/>
</dbReference>
<keyword evidence="7" id="KW-0694">RNA-binding</keyword>
<evidence type="ECO:0000256" key="4">
    <source>
        <dbReference type="ARBA" id="ARBA00022490"/>
    </source>
</evidence>
<evidence type="ECO:0000256" key="5">
    <source>
        <dbReference type="ARBA" id="ARBA00022552"/>
    </source>
</evidence>
<name>A0AAD4BM65_BOLED</name>
<organism evidence="12 13">
    <name type="scientific">Boletus edulis BED1</name>
    <dbReference type="NCBI Taxonomy" id="1328754"/>
    <lineage>
        <taxon>Eukaryota</taxon>
        <taxon>Fungi</taxon>
        <taxon>Dikarya</taxon>
        <taxon>Basidiomycota</taxon>
        <taxon>Agaricomycotina</taxon>
        <taxon>Agaricomycetes</taxon>
        <taxon>Agaricomycetidae</taxon>
        <taxon>Boletales</taxon>
        <taxon>Boletineae</taxon>
        <taxon>Boletaceae</taxon>
        <taxon>Boletoideae</taxon>
        <taxon>Boletus</taxon>
    </lineage>
</organism>
<dbReference type="SUPFAM" id="SSF54211">
    <property type="entry name" value="Ribosomal protein S5 domain 2-like"/>
    <property type="match status" value="1"/>
</dbReference>
<comment type="similarity">
    <text evidence="3">Belongs to the RNase PH family.</text>
</comment>
<evidence type="ECO:0000256" key="10">
    <source>
        <dbReference type="SAM" id="MobiDB-lite"/>
    </source>
</evidence>
<evidence type="ECO:0000256" key="9">
    <source>
        <dbReference type="ARBA" id="ARBA00030617"/>
    </source>
</evidence>
<dbReference type="InterPro" id="IPR027408">
    <property type="entry name" value="PNPase/RNase_PH_dom_sf"/>
</dbReference>
<dbReference type="SUPFAM" id="SSF55666">
    <property type="entry name" value="Ribonuclease PH domain 2-like"/>
    <property type="match status" value="1"/>
</dbReference>
<evidence type="ECO:0000313" key="13">
    <source>
        <dbReference type="Proteomes" id="UP001194468"/>
    </source>
</evidence>
<dbReference type="FunFam" id="3.30.230.70:FF:000017">
    <property type="entry name" value="Exosome complex component Rrp42"/>
    <property type="match status" value="1"/>
</dbReference>
<dbReference type="PANTHER" id="PTHR11097:SF9">
    <property type="entry name" value="EXOSOME COMPLEX COMPONENT RRP43"/>
    <property type="match status" value="1"/>
</dbReference>
<sequence length="288" mass="30588">MSSDALRAQIFQRLHPHAYLDRFLAEGVRPDGRESCAWRDVFVNVGSISTADGSALVRMGKTIVVCGVKAEIAEPELDSPDLGFIVPNIDLPAMCSPKFKPGPPSEEAQVLSERLNDALVRSNILPLDTLCIASGRAAWCLYIDTTCLNYDGNAFDAALVAIMAALGNTTLPQATFDLDTSTTTCSRDVHVPLSLNKIRRVVGLSFGCVGGSTPTLLADPTSFEEPLLTSTVSIVVDVEGGVVSVERGTMGENDGGQGETSASQDTGSLGECILMAKERAVVLHKLFE</sequence>
<evidence type="ECO:0000313" key="12">
    <source>
        <dbReference type="EMBL" id="KAF8434861.1"/>
    </source>
</evidence>
<dbReference type="AlphaFoldDB" id="A0AAD4BM65"/>
<evidence type="ECO:0000256" key="7">
    <source>
        <dbReference type="ARBA" id="ARBA00022884"/>
    </source>
</evidence>
<evidence type="ECO:0000256" key="3">
    <source>
        <dbReference type="ARBA" id="ARBA00006678"/>
    </source>
</evidence>
<keyword evidence="5" id="KW-0698">rRNA processing</keyword>
<dbReference type="EMBL" id="WHUW01000027">
    <property type="protein sequence ID" value="KAF8434861.1"/>
    <property type="molecule type" value="Genomic_DNA"/>
</dbReference>
<dbReference type="GO" id="GO:0000176">
    <property type="term" value="C:nuclear exosome (RNase complex)"/>
    <property type="evidence" value="ECO:0007669"/>
    <property type="project" value="TreeGrafter"/>
</dbReference>
<dbReference type="InterPro" id="IPR036345">
    <property type="entry name" value="ExoRNase_PH_dom2_sf"/>
</dbReference>
<dbReference type="GO" id="GO:0034475">
    <property type="term" value="P:U4 snRNA 3'-end processing"/>
    <property type="evidence" value="ECO:0007669"/>
    <property type="project" value="TreeGrafter"/>
</dbReference>
<comment type="subcellular location">
    <subcellularLocation>
        <location evidence="1">Cytoplasm</location>
    </subcellularLocation>
    <subcellularLocation>
        <location evidence="2">Nucleus</location>
        <location evidence="2">Nucleolus</location>
    </subcellularLocation>
</comment>
<dbReference type="GO" id="GO:0034476">
    <property type="term" value="P:U5 snRNA 3'-end processing"/>
    <property type="evidence" value="ECO:0007669"/>
    <property type="project" value="TreeGrafter"/>
</dbReference>
<gene>
    <name evidence="12" type="ORF">L210DRAFT_3552830</name>
</gene>
<dbReference type="InterPro" id="IPR050590">
    <property type="entry name" value="Exosome_comp_Rrp42_subfam"/>
</dbReference>
<evidence type="ECO:0000259" key="11">
    <source>
        <dbReference type="Pfam" id="PF01138"/>
    </source>
</evidence>
<dbReference type="Pfam" id="PF01138">
    <property type="entry name" value="RNase_PH"/>
    <property type="match status" value="1"/>
</dbReference>
<dbReference type="InterPro" id="IPR033196">
    <property type="entry name" value="Rrp43"/>
</dbReference>
<dbReference type="InterPro" id="IPR020568">
    <property type="entry name" value="Ribosomal_Su5_D2-typ_SF"/>
</dbReference>
<dbReference type="GO" id="GO:0000467">
    <property type="term" value="P:exonucleolytic trimming to generate mature 3'-end of 5.8S rRNA from tricistronic rRNA transcript (SSU-rRNA, 5.8S rRNA, LSU-rRNA)"/>
    <property type="evidence" value="ECO:0007669"/>
    <property type="project" value="TreeGrafter"/>
</dbReference>
<keyword evidence="12" id="KW-0687">Ribonucleoprotein</keyword>
<dbReference type="Proteomes" id="UP001194468">
    <property type="component" value="Unassembled WGS sequence"/>
</dbReference>
<keyword evidence="4" id="KW-0963">Cytoplasm</keyword>
<comment type="caution">
    <text evidence="12">The sequence shown here is derived from an EMBL/GenBank/DDBJ whole genome shotgun (WGS) entry which is preliminary data.</text>
</comment>
<feature type="domain" description="Exoribonuclease phosphorolytic" evidence="11">
    <location>
        <begin position="39"/>
        <end position="172"/>
    </location>
</feature>
<keyword evidence="13" id="KW-1185">Reference proteome</keyword>
<dbReference type="GO" id="GO:0016075">
    <property type="term" value="P:rRNA catabolic process"/>
    <property type="evidence" value="ECO:0007669"/>
    <property type="project" value="TreeGrafter"/>
</dbReference>
<evidence type="ECO:0000256" key="8">
    <source>
        <dbReference type="ARBA" id="ARBA00023242"/>
    </source>
</evidence>
<dbReference type="PANTHER" id="PTHR11097">
    <property type="entry name" value="EXOSOME COMPLEX EXONUCLEASE RIBOSOMAL RNA PROCESSING PROTEIN"/>
    <property type="match status" value="1"/>
</dbReference>
<reference evidence="12" key="2">
    <citation type="journal article" date="2020" name="Nat. Commun.">
        <title>Large-scale genome sequencing of mycorrhizal fungi provides insights into the early evolution of symbiotic traits.</title>
        <authorList>
            <person name="Miyauchi S."/>
            <person name="Kiss E."/>
            <person name="Kuo A."/>
            <person name="Drula E."/>
            <person name="Kohler A."/>
            <person name="Sanchez-Garcia M."/>
            <person name="Morin E."/>
            <person name="Andreopoulos B."/>
            <person name="Barry K.W."/>
            <person name="Bonito G."/>
            <person name="Buee M."/>
            <person name="Carver A."/>
            <person name="Chen C."/>
            <person name="Cichocki N."/>
            <person name="Clum A."/>
            <person name="Culley D."/>
            <person name="Crous P.W."/>
            <person name="Fauchery L."/>
            <person name="Girlanda M."/>
            <person name="Hayes R.D."/>
            <person name="Keri Z."/>
            <person name="LaButti K."/>
            <person name="Lipzen A."/>
            <person name="Lombard V."/>
            <person name="Magnuson J."/>
            <person name="Maillard F."/>
            <person name="Murat C."/>
            <person name="Nolan M."/>
            <person name="Ohm R.A."/>
            <person name="Pangilinan J."/>
            <person name="Pereira M.F."/>
            <person name="Perotto S."/>
            <person name="Peter M."/>
            <person name="Pfister S."/>
            <person name="Riley R."/>
            <person name="Sitrit Y."/>
            <person name="Stielow J.B."/>
            <person name="Szollosi G."/>
            <person name="Zifcakova L."/>
            <person name="Stursova M."/>
            <person name="Spatafora J.W."/>
            <person name="Tedersoo L."/>
            <person name="Vaario L.M."/>
            <person name="Yamada A."/>
            <person name="Yan M."/>
            <person name="Wang P."/>
            <person name="Xu J."/>
            <person name="Bruns T."/>
            <person name="Baldrian P."/>
            <person name="Vilgalys R."/>
            <person name="Dunand C."/>
            <person name="Henrissat B."/>
            <person name="Grigoriev I.V."/>
            <person name="Hibbett D."/>
            <person name="Nagy L.G."/>
            <person name="Martin F.M."/>
        </authorList>
    </citation>
    <scope>NUCLEOTIDE SEQUENCE</scope>
    <source>
        <strain evidence="12">BED1</strain>
    </source>
</reference>
<evidence type="ECO:0000256" key="6">
    <source>
        <dbReference type="ARBA" id="ARBA00022835"/>
    </source>
</evidence>
<evidence type="ECO:0000256" key="2">
    <source>
        <dbReference type="ARBA" id="ARBA00004604"/>
    </source>
</evidence>
<dbReference type="InterPro" id="IPR001247">
    <property type="entry name" value="ExoRNase_PH_dom1"/>
</dbReference>
<dbReference type="GO" id="GO:0035925">
    <property type="term" value="F:mRNA 3'-UTR AU-rich region binding"/>
    <property type="evidence" value="ECO:0007669"/>
    <property type="project" value="TreeGrafter"/>
</dbReference>
<feature type="region of interest" description="Disordered" evidence="10">
    <location>
        <begin position="246"/>
        <end position="266"/>
    </location>
</feature>
<dbReference type="CDD" id="cd11369">
    <property type="entry name" value="RNase_PH_RRP43"/>
    <property type="match status" value="1"/>
</dbReference>